<reference evidence="3 4" key="1">
    <citation type="journal article" date="2023" name="IMA Fungus">
        <title>Comparative genomic study of the Penicillium genus elucidates a diverse pangenome and 15 lateral gene transfer events.</title>
        <authorList>
            <person name="Petersen C."/>
            <person name="Sorensen T."/>
            <person name="Nielsen M.R."/>
            <person name="Sondergaard T.E."/>
            <person name="Sorensen J.L."/>
            <person name="Fitzpatrick D.A."/>
            <person name="Frisvad J.C."/>
            <person name="Nielsen K.L."/>
        </authorList>
    </citation>
    <scope>NUCLEOTIDE SEQUENCE [LARGE SCALE GENOMIC DNA]</scope>
    <source>
        <strain evidence="3 4">IBT 3361</strain>
    </source>
</reference>
<evidence type="ECO:0000256" key="2">
    <source>
        <dbReference type="SAM" id="Phobius"/>
    </source>
</evidence>
<keyword evidence="2" id="KW-0472">Membrane</keyword>
<feature type="transmembrane region" description="Helical" evidence="2">
    <location>
        <begin position="200"/>
        <end position="222"/>
    </location>
</feature>
<feature type="region of interest" description="Disordered" evidence="1">
    <location>
        <begin position="166"/>
        <end position="193"/>
    </location>
</feature>
<keyword evidence="2" id="KW-0812">Transmembrane</keyword>
<name>A0ABQ8WCK5_PENCH</name>
<protein>
    <submittedName>
        <fullName evidence="3">Uncharacterized protein</fullName>
    </submittedName>
</protein>
<keyword evidence="2" id="KW-1133">Transmembrane helix</keyword>
<accession>A0ABQ8WCK5</accession>
<gene>
    <name evidence="3" type="ORF">N7505_008253</name>
</gene>
<feature type="compositionally biased region" description="Basic and acidic residues" evidence="1">
    <location>
        <begin position="274"/>
        <end position="288"/>
    </location>
</feature>
<sequence length="288" mass="30407">MVADDRTSYFPLGTEAPDTVPCGSEENTSCCGPEDVCLDNGLCMRVGEQPYSLWRGACTNKDWTGCTPHCSKLNLPDIPFEATTSDEPRLITQLEYSSPEGGAILSIIYTWGSTSQYCCGAPRLVHSEDGSDDIGCFDDSDNGVETFELEDANAVYGRALLSNVSTTAPTETQAPSETQSSSPTDISSGLGGSETCHDTAIGAGVGVPLGALALLFLIWAMLERKWKSELRQSMSNVAPLSSVAAGTSLGNNSLGPNEVSGISRKVNQVSELEDGGRPELSGDSRHGH</sequence>
<comment type="caution">
    <text evidence="3">The sequence shown here is derived from an EMBL/GenBank/DDBJ whole genome shotgun (WGS) entry which is preliminary data.</text>
</comment>
<feature type="compositionally biased region" description="Polar residues" evidence="1">
    <location>
        <begin position="166"/>
        <end position="187"/>
    </location>
</feature>
<feature type="region of interest" description="Disordered" evidence="1">
    <location>
        <begin position="265"/>
        <end position="288"/>
    </location>
</feature>
<dbReference type="EMBL" id="JAPVEB010000005">
    <property type="protein sequence ID" value="KAJ5264332.1"/>
    <property type="molecule type" value="Genomic_DNA"/>
</dbReference>
<evidence type="ECO:0000256" key="1">
    <source>
        <dbReference type="SAM" id="MobiDB-lite"/>
    </source>
</evidence>
<evidence type="ECO:0000313" key="3">
    <source>
        <dbReference type="EMBL" id="KAJ5264332.1"/>
    </source>
</evidence>
<keyword evidence="4" id="KW-1185">Reference proteome</keyword>
<dbReference type="Proteomes" id="UP001220256">
    <property type="component" value="Unassembled WGS sequence"/>
</dbReference>
<evidence type="ECO:0000313" key="4">
    <source>
        <dbReference type="Proteomes" id="UP001220256"/>
    </source>
</evidence>
<proteinExistence type="predicted"/>
<organism evidence="3 4">
    <name type="scientific">Penicillium chrysogenum</name>
    <name type="common">Penicillium notatum</name>
    <dbReference type="NCBI Taxonomy" id="5076"/>
    <lineage>
        <taxon>Eukaryota</taxon>
        <taxon>Fungi</taxon>
        <taxon>Dikarya</taxon>
        <taxon>Ascomycota</taxon>
        <taxon>Pezizomycotina</taxon>
        <taxon>Eurotiomycetes</taxon>
        <taxon>Eurotiomycetidae</taxon>
        <taxon>Eurotiales</taxon>
        <taxon>Aspergillaceae</taxon>
        <taxon>Penicillium</taxon>
        <taxon>Penicillium chrysogenum species complex</taxon>
    </lineage>
</organism>